<dbReference type="EMBL" id="CP001802">
    <property type="protein sequence ID" value="ACY19682.1"/>
    <property type="molecule type" value="Genomic_DNA"/>
</dbReference>
<keyword evidence="2" id="KW-1185">Reference proteome</keyword>
<reference evidence="1 2" key="2">
    <citation type="journal article" date="2010" name="Stand. Genomic Sci.">
        <title>Complete genome sequence of Gordonia bronchialis type strain (3410).</title>
        <authorList>
            <person name="Ivanova N."/>
            <person name="Sikorski J."/>
            <person name="Jando M."/>
            <person name="Lapidus A."/>
            <person name="Nolan M."/>
            <person name="Lucas S."/>
            <person name="Del Rio T.G."/>
            <person name="Tice H."/>
            <person name="Copeland A."/>
            <person name="Cheng J.F."/>
            <person name="Chen F."/>
            <person name="Bruce D."/>
            <person name="Goodwin L."/>
            <person name="Pitluck S."/>
            <person name="Mavromatis K."/>
            <person name="Ovchinnikova G."/>
            <person name="Pati A."/>
            <person name="Chen A."/>
            <person name="Palaniappan K."/>
            <person name="Land M."/>
            <person name="Hauser L."/>
            <person name="Chang Y.J."/>
            <person name="Jeffries C.D."/>
            <person name="Chain P."/>
            <person name="Saunders E."/>
            <person name="Han C."/>
            <person name="Detter J.C."/>
            <person name="Brettin T."/>
            <person name="Rohde M."/>
            <person name="Goker M."/>
            <person name="Bristow J."/>
            <person name="Eisen J.A."/>
            <person name="Markowitz V."/>
            <person name="Hugenholtz P."/>
            <person name="Klenk H.P."/>
            <person name="Kyrpides N.C."/>
        </authorList>
    </citation>
    <scope>NUCLEOTIDE SEQUENCE [LARGE SCALE GENOMIC DNA]</scope>
    <source>
        <strain evidence="2">ATCC 25592 / DSM 43247 / BCRC 13721 / JCM 3198 / KCTC 3076 / NBRC 16047 / NCTC 10667</strain>
    </source>
</reference>
<name>D0LCF8_GORB4</name>
<evidence type="ECO:0000313" key="1">
    <source>
        <dbReference type="EMBL" id="ACY19682.1"/>
    </source>
</evidence>
<dbReference type="KEGG" id="gbr:Gbro_0347"/>
<gene>
    <name evidence="1" type="ordered locus">Gbro_0347</name>
</gene>
<dbReference type="eggNOG" id="ENOG50322QQ">
    <property type="taxonomic scope" value="Bacteria"/>
</dbReference>
<evidence type="ECO:0000313" key="2">
    <source>
        <dbReference type="Proteomes" id="UP000001219"/>
    </source>
</evidence>
<sequence>MVPNTRAISEVRPQFAMISSGRRCVTEVAHSSIVAWRNCSRSPAQLAAAIRSTVSTSVPPEIITSGYWSSIISICAWRCHTLANAYMLRGFRYPTRQLAQSPGAYLSIQKFCRMQPSGYDAGPEYARSRRSYLEGCRRLAADYHHSSEPSWQAPSALDHLIFYPDLTRIDWTRCPIIVQDDTGTLANLNIGVSSFSKVTNLRETQRFQRSLRKLDGTVRSSWAKRKALLERTTAFKSLDFKQWDKRGKDWYSVRVVDGFRAHLRYEGASTEWWAEEIGDHKSLGHG</sequence>
<organism evidence="1 2">
    <name type="scientific">Gordonia bronchialis (strain ATCC 25592 / DSM 43247 / BCRC 13721 / JCM 3198 / KCTC 3076 / NBRC 16047 / NCTC 10667)</name>
    <name type="common">Rhodococcus bronchialis</name>
    <dbReference type="NCBI Taxonomy" id="526226"/>
    <lineage>
        <taxon>Bacteria</taxon>
        <taxon>Bacillati</taxon>
        <taxon>Actinomycetota</taxon>
        <taxon>Actinomycetes</taxon>
        <taxon>Mycobacteriales</taxon>
        <taxon>Gordoniaceae</taxon>
        <taxon>Gordonia</taxon>
    </lineage>
</organism>
<proteinExistence type="predicted"/>
<protein>
    <submittedName>
        <fullName evidence="1">Uncharacterized protein</fullName>
    </submittedName>
</protein>
<dbReference type="Proteomes" id="UP000001219">
    <property type="component" value="Chromosome"/>
</dbReference>
<accession>D0LCF8</accession>
<dbReference type="AlphaFoldDB" id="D0LCF8"/>
<dbReference type="HOGENOM" id="CLU_972415_0_0_11"/>
<reference evidence="2" key="1">
    <citation type="submission" date="2009-10" db="EMBL/GenBank/DDBJ databases">
        <title>The complete chromosome of Gordonia bronchialis DSM 43247.</title>
        <authorList>
            <consortium name="US DOE Joint Genome Institute (JGI-PGF)"/>
            <person name="Lucas S."/>
            <person name="Copeland A."/>
            <person name="Lapidus A."/>
            <person name="Glavina del Rio T."/>
            <person name="Dalin E."/>
            <person name="Tice H."/>
            <person name="Bruce D."/>
            <person name="Goodwin L."/>
            <person name="Pitluck S."/>
            <person name="Kyrpides N."/>
            <person name="Mavromatis K."/>
            <person name="Ivanova N."/>
            <person name="Ovchinnikova G."/>
            <person name="Saunders E."/>
            <person name="Brettin T."/>
            <person name="Detter J.C."/>
            <person name="Han C."/>
            <person name="Larimer F."/>
            <person name="Land M."/>
            <person name="Hauser L."/>
            <person name="Markowitz V."/>
            <person name="Cheng J.-F."/>
            <person name="Hugenholtz P."/>
            <person name="Woyke T."/>
            <person name="Wu D."/>
            <person name="Jando M."/>
            <person name="Schneider S."/>
            <person name="Goeker M."/>
            <person name="Klenk H.-P."/>
            <person name="Eisen J.A."/>
        </authorList>
    </citation>
    <scope>NUCLEOTIDE SEQUENCE [LARGE SCALE GENOMIC DNA]</scope>
    <source>
        <strain evidence="2">ATCC 25592 / DSM 43247 / BCRC 13721 / JCM 3198 / KCTC 3076 / NBRC 16047 / NCTC 10667</strain>
    </source>
</reference>